<feature type="transmembrane region" description="Helical" evidence="1">
    <location>
        <begin position="201"/>
        <end position="220"/>
    </location>
</feature>
<comment type="caution">
    <text evidence="3">The sequence shown here is derived from an EMBL/GenBank/DDBJ whole genome shotgun (WGS) entry which is preliminary data.</text>
</comment>
<dbReference type="InterPro" id="IPR050879">
    <property type="entry name" value="Acyltransferase_3"/>
</dbReference>
<accession>A0A542SNN8</accession>
<sequence>MNVQRGPIEPVRLDALTGLRWWAALAVFAYHCENLVEFPAFIARWLQWGYLGVTFFFVLSGFVLTWSMRPGTSRTTFYWRRISRIYPLHLVALVLAIPVFYSLHPDPAQWWVKQWSLPVIALSVVVLQGWWRDPVILFSGNPAAWTLTAEFFFYALHPFLAAMLWRVRRRGAFVAVGAIAALSLVARIAAIAWPAGWFANLPWPVLRMNEFALGMALAWAMRWGFAARVPPWFVAAGATAAFAALTYLPSLGGIGQWVPEVATAISALAIVSVASREMAGGARWLRWRPIVVLGEWSFAFYLIHATILYAVREAGGFQPWGAPTAVTVVALAAVAIAGAGALHTLVERPVESRLRRVWPAAPRPR</sequence>
<gene>
    <name evidence="3" type="ORF">FB389_0893</name>
</gene>
<feature type="transmembrane region" description="Helical" evidence="1">
    <location>
        <begin position="323"/>
        <end position="346"/>
    </location>
</feature>
<dbReference type="Pfam" id="PF01757">
    <property type="entry name" value="Acyl_transf_3"/>
    <property type="match status" value="1"/>
</dbReference>
<organism evidence="3 4">
    <name type="scientific">Rarobacter incanus</name>
    <dbReference type="NCBI Taxonomy" id="153494"/>
    <lineage>
        <taxon>Bacteria</taxon>
        <taxon>Bacillati</taxon>
        <taxon>Actinomycetota</taxon>
        <taxon>Actinomycetes</taxon>
        <taxon>Micrococcales</taxon>
        <taxon>Rarobacteraceae</taxon>
        <taxon>Rarobacter</taxon>
    </lineage>
</organism>
<dbReference type="RefSeq" id="WP_246043514.1">
    <property type="nucleotide sequence ID" value="NZ_BAAATB010000002.1"/>
</dbReference>
<dbReference type="InterPro" id="IPR002656">
    <property type="entry name" value="Acyl_transf_3_dom"/>
</dbReference>
<feature type="transmembrane region" description="Helical" evidence="1">
    <location>
        <begin position="172"/>
        <end position="195"/>
    </location>
</feature>
<feature type="transmembrane region" description="Helical" evidence="1">
    <location>
        <begin position="232"/>
        <end position="251"/>
    </location>
</feature>
<evidence type="ECO:0000313" key="4">
    <source>
        <dbReference type="Proteomes" id="UP000316181"/>
    </source>
</evidence>
<dbReference type="EMBL" id="VFNV01000001">
    <property type="protein sequence ID" value="TQK76233.1"/>
    <property type="molecule type" value="Genomic_DNA"/>
</dbReference>
<feature type="transmembrane region" description="Helical" evidence="1">
    <location>
        <begin position="143"/>
        <end position="165"/>
    </location>
</feature>
<dbReference type="GO" id="GO:0016747">
    <property type="term" value="F:acyltransferase activity, transferring groups other than amino-acyl groups"/>
    <property type="evidence" value="ECO:0007669"/>
    <property type="project" value="InterPro"/>
</dbReference>
<keyword evidence="1" id="KW-0812">Transmembrane</keyword>
<dbReference type="Proteomes" id="UP000316181">
    <property type="component" value="Unassembled WGS sequence"/>
</dbReference>
<evidence type="ECO:0000313" key="3">
    <source>
        <dbReference type="EMBL" id="TQK76233.1"/>
    </source>
</evidence>
<feature type="transmembrane region" description="Helical" evidence="1">
    <location>
        <begin position="48"/>
        <end position="66"/>
    </location>
</feature>
<dbReference type="GO" id="GO:0009103">
    <property type="term" value="P:lipopolysaccharide biosynthetic process"/>
    <property type="evidence" value="ECO:0007669"/>
    <property type="project" value="TreeGrafter"/>
</dbReference>
<keyword evidence="1" id="KW-1133">Transmembrane helix</keyword>
<dbReference type="PANTHER" id="PTHR23028:SF53">
    <property type="entry name" value="ACYL_TRANSF_3 DOMAIN-CONTAINING PROTEIN"/>
    <property type="match status" value="1"/>
</dbReference>
<reference evidence="3 4" key="1">
    <citation type="submission" date="2019-06" db="EMBL/GenBank/DDBJ databases">
        <title>Sequencing the genomes of 1000 actinobacteria strains.</title>
        <authorList>
            <person name="Klenk H.-P."/>
        </authorList>
    </citation>
    <scope>NUCLEOTIDE SEQUENCE [LARGE SCALE GENOMIC DNA]</scope>
    <source>
        <strain evidence="3 4">DSM 10596</strain>
    </source>
</reference>
<feature type="transmembrane region" description="Helical" evidence="1">
    <location>
        <begin position="19"/>
        <end position="36"/>
    </location>
</feature>
<feature type="transmembrane region" description="Helical" evidence="1">
    <location>
        <begin position="287"/>
        <end position="311"/>
    </location>
</feature>
<proteinExistence type="predicted"/>
<dbReference type="PANTHER" id="PTHR23028">
    <property type="entry name" value="ACETYLTRANSFERASE"/>
    <property type="match status" value="1"/>
</dbReference>
<feature type="transmembrane region" description="Helical" evidence="1">
    <location>
        <begin position="257"/>
        <end position="275"/>
    </location>
</feature>
<evidence type="ECO:0000256" key="1">
    <source>
        <dbReference type="SAM" id="Phobius"/>
    </source>
</evidence>
<name>A0A542SNN8_9MICO</name>
<keyword evidence="4" id="KW-1185">Reference proteome</keyword>
<dbReference type="GO" id="GO:0016020">
    <property type="term" value="C:membrane"/>
    <property type="evidence" value="ECO:0007669"/>
    <property type="project" value="TreeGrafter"/>
</dbReference>
<dbReference type="AlphaFoldDB" id="A0A542SNN8"/>
<keyword evidence="1" id="KW-0472">Membrane</keyword>
<feature type="domain" description="Acyltransferase 3" evidence="2">
    <location>
        <begin position="15"/>
        <end position="337"/>
    </location>
</feature>
<feature type="transmembrane region" description="Helical" evidence="1">
    <location>
        <begin position="86"/>
        <end position="103"/>
    </location>
</feature>
<protein>
    <submittedName>
        <fullName evidence="3">Peptidoglycan/LPS O-acetylase OafA/YrhL</fullName>
    </submittedName>
</protein>
<evidence type="ECO:0000259" key="2">
    <source>
        <dbReference type="Pfam" id="PF01757"/>
    </source>
</evidence>